<proteinExistence type="predicted"/>
<reference evidence="1" key="1">
    <citation type="submission" date="2022-11" db="EMBL/GenBank/DDBJ databases">
        <title>Dyadobacter pollutisoli sp. nov., isolated from plastic dumped soil.</title>
        <authorList>
            <person name="Kim J.M."/>
            <person name="Kim K.R."/>
            <person name="Lee J.K."/>
            <person name="Hao L."/>
            <person name="Jeon C.O."/>
        </authorList>
    </citation>
    <scope>NUCLEOTIDE SEQUENCE</scope>
    <source>
        <strain evidence="1">U1</strain>
    </source>
</reference>
<name>A0A9E8NDH8_9BACT</name>
<evidence type="ECO:0000313" key="2">
    <source>
        <dbReference type="Proteomes" id="UP001164653"/>
    </source>
</evidence>
<dbReference type="RefSeq" id="WP_244821808.1">
    <property type="nucleotide sequence ID" value="NZ_CP112998.1"/>
</dbReference>
<dbReference type="KEGG" id="dpf:ON006_31955"/>
<dbReference type="EMBL" id="CP112998">
    <property type="protein sequence ID" value="WAC12327.1"/>
    <property type="molecule type" value="Genomic_DNA"/>
</dbReference>
<protein>
    <submittedName>
        <fullName evidence="1">Uncharacterized protein</fullName>
    </submittedName>
</protein>
<dbReference type="Proteomes" id="UP001164653">
    <property type="component" value="Chromosome"/>
</dbReference>
<dbReference type="AlphaFoldDB" id="A0A9E8NDH8"/>
<gene>
    <name evidence="1" type="ORF">ON006_31955</name>
</gene>
<sequence length="60" mass="6941">MKNLLFLLSNINIVSQVYLIDLVLSKDIMKGLGIINASVRDLLNLKKKKHCRKCRLLFQL</sequence>
<organism evidence="1 2">
    <name type="scientific">Dyadobacter pollutisoli</name>
    <dbReference type="NCBI Taxonomy" id="2910158"/>
    <lineage>
        <taxon>Bacteria</taxon>
        <taxon>Pseudomonadati</taxon>
        <taxon>Bacteroidota</taxon>
        <taxon>Cytophagia</taxon>
        <taxon>Cytophagales</taxon>
        <taxon>Spirosomataceae</taxon>
        <taxon>Dyadobacter</taxon>
    </lineage>
</organism>
<keyword evidence="2" id="KW-1185">Reference proteome</keyword>
<evidence type="ECO:0000313" key="1">
    <source>
        <dbReference type="EMBL" id="WAC12327.1"/>
    </source>
</evidence>
<accession>A0A9E8NDH8</accession>